<evidence type="ECO:0000313" key="1">
    <source>
        <dbReference type="EMBL" id="CAC5364073.1"/>
    </source>
</evidence>
<reference evidence="1 2" key="1">
    <citation type="submission" date="2020-06" db="EMBL/GenBank/DDBJ databases">
        <authorList>
            <person name="Li R."/>
            <person name="Bekaert M."/>
        </authorList>
    </citation>
    <scope>NUCLEOTIDE SEQUENCE [LARGE SCALE GENOMIC DNA]</scope>
    <source>
        <strain evidence="2">wild</strain>
    </source>
</reference>
<gene>
    <name evidence="1" type="ORF">MCOR_5249</name>
</gene>
<name>A0A6J8A8I3_MYTCO</name>
<dbReference type="EMBL" id="CACVKT020000934">
    <property type="protein sequence ID" value="CAC5364073.1"/>
    <property type="molecule type" value="Genomic_DNA"/>
</dbReference>
<keyword evidence="2" id="KW-1185">Reference proteome</keyword>
<dbReference type="OrthoDB" id="10302225at2759"/>
<sequence>MNSFALPSLDQLPFKKDDNGIYTEVTDLVKFLKENQIDSDAKIIKKQNILREIAKYKDGLYEEADGTRIPISSIFRYLFSHFDDFRVCAELCNDVIEHCTSKSQTPPLQKTHWSLYEKLKATVFTPNQIEIHTIIKESDLEFLDTNWKSVQENAETIGPIVVKIMKKNFARKTASNALQGILVKGNMKHNPELIEKNILELIESHIAPSFSKKVYCVDCSLSCLHRNGLHIYIELNSTPSISVLDDIVVLITSHIEKTHSEWTKEVIFFKNGTFPEQLENVPPRFNTRDKVKQKQLNDQIYYSARIDNEEDLDISENCIKEELCQACFHIFETYMDQPLDIETFDILKEWTFNIPLPVRIFFENVFLEISGMNESRKSKIAALYCHFEAMLHKMNKNYSGITQDMNTDELLVNYHSVSTVFDVTTHLGITQSQQTGDRRLKVHADPEMCYFFTFLKQYPLIYRNVEENEESVHSVSIKQCHLALLMDNLVHLSFKTDPLPGENRTTQICTLPLTIKGIPRDSFQVQNWHAEECDGTNECICKEVKVLQKTDLNRTFLELYPEEEHVYSIFKQEATWPIYDLWEDLQMNNLITESQQAKENMESNLTETSIDQLNLTLESVHLNDEELNMSIEDLDRSMGSLSVGSQMDRDEVSNQMGTSTDQLNGSLTIPTDEENTVEHNIFRHIEDISISGLENIEDSEDKDLESPNLSAIDSDSDTLSLGDEYEIRLEEDSENVREIEKMLGAISHIDTEDNDSTLSEEVQKQSFSIFKTNPILTRHPPPASGRDDDIMVLKNVLDDILLKTEHGGNKERILFPPDFKIANNLFKLMDSSPKYRSFLPEFPVLHLRKSKITNLVSAYKEAGLIHILQYMKDEENEKEWSKHLTIENIETATRNIWRLSTALHTAICLSLIKSLPDQEAAEIDKIMSQQHPVHKLEEQFGTKFKKVH</sequence>
<evidence type="ECO:0000313" key="2">
    <source>
        <dbReference type="Proteomes" id="UP000507470"/>
    </source>
</evidence>
<protein>
    <submittedName>
        <fullName evidence="1">KIF21</fullName>
    </submittedName>
</protein>
<dbReference type="Proteomes" id="UP000507470">
    <property type="component" value="Unassembled WGS sequence"/>
</dbReference>
<organism evidence="1 2">
    <name type="scientific">Mytilus coruscus</name>
    <name type="common">Sea mussel</name>
    <dbReference type="NCBI Taxonomy" id="42192"/>
    <lineage>
        <taxon>Eukaryota</taxon>
        <taxon>Metazoa</taxon>
        <taxon>Spiralia</taxon>
        <taxon>Lophotrochozoa</taxon>
        <taxon>Mollusca</taxon>
        <taxon>Bivalvia</taxon>
        <taxon>Autobranchia</taxon>
        <taxon>Pteriomorphia</taxon>
        <taxon>Mytilida</taxon>
        <taxon>Mytiloidea</taxon>
        <taxon>Mytilidae</taxon>
        <taxon>Mytilinae</taxon>
        <taxon>Mytilus</taxon>
    </lineage>
</organism>
<accession>A0A6J8A8I3</accession>
<proteinExistence type="predicted"/>
<dbReference type="AlphaFoldDB" id="A0A6J8A8I3"/>